<dbReference type="InterPro" id="IPR020845">
    <property type="entry name" value="AMP-binding_CS"/>
</dbReference>
<dbReference type="PANTHER" id="PTHR43201:SF8">
    <property type="entry name" value="ACYL-COA SYNTHETASE FAMILY MEMBER 3"/>
    <property type="match status" value="1"/>
</dbReference>
<dbReference type="Proteomes" id="UP001239680">
    <property type="component" value="Unassembled WGS sequence"/>
</dbReference>
<proteinExistence type="inferred from homology"/>
<dbReference type="Pfam" id="PF00501">
    <property type="entry name" value="AMP-binding"/>
    <property type="match status" value="1"/>
</dbReference>
<evidence type="ECO:0000259" key="3">
    <source>
        <dbReference type="Pfam" id="PF13193"/>
    </source>
</evidence>
<dbReference type="PANTHER" id="PTHR43201">
    <property type="entry name" value="ACYL-COA SYNTHETASE"/>
    <property type="match status" value="1"/>
</dbReference>
<dbReference type="Gene3D" id="3.30.300.30">
    <property type="match status" value="1"/>
</dbReference>
<gene>
    <name evidence="4" type="ORF">Q9295_15310</name>
</gene>
<evidence type="ECO:0000313" key="5">
    <source>
        <dbReference type="Proteomes" id="UP001239680"/>
    </source>
</evidence>
<evidence type="ECO:0000313" key="4">
    <source>
        <dbReference type="EMBL" id="MDQ2067744.1"/>
    </source>
</evidence>
<sequence>MTNHLFDGLSRGQTSDNALFLEHQGQSLSYAEAWARSAQLARALVSLGVEPDDRVAVQAEKSVEMVLLYLACLRAGAIFLPLNTAYTSAEMAYFIDDAEAAVLVNDSGALPDGAGGAGKKPPVALTMAQLSVLADGMAADFATVARGPDDLAAILYTSGTTGRSKGAMLSHDNLLSNARALKAHWRFTDADRLVHALPIFHAHGLFVAINVTMVAGGSLIFHKKFDADAVLADLPRATSFMGVPTFYTRLLQHEGLTKAACAQIRLFVSGSAPLLAETHRAFEERTGHRILERYGMTETTMIASNPYEGERRAGTVGQALPGITLRVADPESHAPLAQGETGMVELRGPNVFKGYWRMPEKTASEFTKDGFFITGDLGKFDADGYLHIVGRDKDLVISGGYNVYPIEVETLIDAIDGVLESAVIGVPHPDFGEAVTAVVVAKPGAALEGAAILAGLATQLARFKQPKEVIFMDELPRNTMGKVQKSELRRRFQDLYRA</sequence>
<dbReference type="CDD" id="cd05941">
    <property type="entry name" value="MCS"/>
    <property type="match status" value="1"/>
</dbReference>
<feature type="domain" description="AMP-dependent synthetase/ligase" evidence="2">
    <location>
        <begin position="18"/>
        <end position="356"/>
    </location>
</feature>
<dbReference type="InterPro" id="IPR045851">
    <property type="entry name" value="AMP-bd_C_sf"/>
</dbReference>
<dbReference type="PROSITE" id="PS00455">
    <property type="entry name" value="AMP_BINDING"/>
    <property type="match status" value="1"/>
</dbReference>
<feature type="domain" description="AMP-binding enzyme C-terminal" evidence="3">
    <location>
        <begin position="407"/>
        <end position="482"/>
    </location>
</feature>
<dbReference type="Gene3D" id="3.40.50.12780">
    <property type="entry name" value="N-terminal domain of ligase-like"/>
    <property type="match status" value="1"/>
</dbReference>
<protein>
    <submittedName>
        <fullName evidence="4">Malonyl-CoA synthase</fullName>
    </submittedName>
</protein>
<dbReference type="NCBIfam" id="NF005702">
    <property type="entry name" value="PRK07514.1"/>
    <property type="match status" value="1"/>
</dbReference>
<dbReference type="InterPro" id="IPR025110">
    <property type="entry name" value="AMP-bd_C"/>
</dbReference>
<dbReference type="Pfam" id="PF13193">
    <property type="entry name" value="AMP-binding_C"/>
    <property type="match status" value="1"/>
</dbReference>
<reference evidence="4 5" key="1">
    <citation type="submission" date="2023-08" db="EMBL/GenBank/DDBJ databases">
        <title>Characterization of two Paracoccaceae strains isolated from Phycosphere and proposal of Xinfangfangia lacusdiani sp. nov.</title>
        <authorList>
            <person name="Deng Y."/>
            <person name="Zhang Y.Q."/>
        </authorList>
    </citation>
    <scope>NUCLEOTIDE SEQUENCE [LARGE SCALE GENOMIC DNA]</scope>
    <source>
        <strain evidence="4 5">CPCC 101601</strain>
    </source>
</reference>
<dbReference type="EMBL" id="JAVDBT010000016">
    <property type="protein sequence ID" value="MDQ2067744.1"/>
    <property type="molecule type" value="Genomic_DNA"/>
</dbReference>
<name>A0ABU0W152_9RHOB</name>
<dbReference type="InterPro" id="IPR000873">
    <property type="entry name" value="AMP-dep_synth/lig_dom"/>
</dbReference>
<comment type="similarity">
    <text evidence="1">Belongs to the ATP-dependent AMP-binding enzyme family.</text>
</comment>
<accession>A0ABU0W152</accession>
<dbReference type="SUPFAM" id="SSF56801">
    <property type="entry name" value="Acetyl-CoA synthetase-like"/>
    <property type="match status" value="1"/>
</dbReference>
<evidence type="ECO:0000256" key="1">
    <source>
        <dbReference type="ARBA" id="ARBA00006432"/>
    </source>
</evidence>
<organism evidence="4 5">
    <name type="scientific">Pseudogemmobacter lacusdianii</name>
    <dbReference type="NCBI Taxonomy" id="3069608"/>
    <lineage>
        <taxon>Bacteria</taxon>
        <taxon>Pseudomonadati</taxon>
        <taxon>Pseudomonadota</taxon>
        <taxon>Alphaproteobacteria</taxon>
        <taxon>Rhodobacterales</taxon>
        <taxon>Paracoccaceae</taxon>
        <taxon>Pseudogemmobacter</taxon>
    </lineage>
</organism>
<keyword evidence="5" id="KW-1185">Reference proteome</keyword>
<dbReference type="InterPro" id="IPR042099">
    <property type="entry name" value="ANL_N_sf"/>
</dbReference>
<comment type="caution">
    <text evidence="4">The sequence shown here is derived from an EMBL/GenBank/DDBJ whole genome shotgun (WGS) entry which is preliminary data.</text>
</comment>
<evidence type="ECO:0000259" key="2">
    <source>
        <dbReference type="Pfam" id="PF00501"/>
    </source>
</evidence>
<dbReference type="RefSeq" id="WP_306681453.1">
    <property type="nucleotide sequence ID" value="NZ_JAVDBT010000016.1"/>
</dbReference>